<dbReference type="STRING" id="565033.GACE_1183"/>
<dbReference type="GO" id="GO:0004113">
    <property type="term" value="F:2',3'-cyclic-nucleotide 3'-phosphodiesterase activity"/>
    <property type="evidence" value="ECO:0007669"/>
    <property type="project" value="InterPro"/>
</dbReference>
<dbReference type="PANTHER" id="PTHR35561">
    <property type="entry name" value="RNA 2',3'-CYCLIC PHOSPHODIESTERASE"/>
    <property type="match status" value="1"/>
</dbReference>
<dbReference type="AlphaFoldDB" id="A0A0A7GEE1"/>
<gene>
    <name evidence="4" type="ORF">GACE_1183</name>
</gene>
<dbReference type="Pfam" id="PF02834">
    <property type="entry name" value="LigT_PEase"/>
    <property type="match status" value="2"/>
</dbReference>
<dbReference type="Gene3D" id="3.90.1140.10">
    <property type="entry name" value="Cyclic phosphodiesterase"/>
    <property type="match status" value="1"/>
</dbReference>
<dbReference type="GeneID" id="24797766"/>
<dbReference type="EC" id="3.1.4.58" evidence="2"/>
<name>A0A0A7GEE1_GEOAI</name>
<feature type="active site" description="Proton acceptor" evidence="2">
    <location>
        <position position="121"/>
    </location>
</feature>
<dbReference type="InterPro" id="IPR009097">
    <property type="entry name" value="Cyclic_Pdiesterase"/>
</dbReference>
<dbReference type="InterPro" id="IPR004175">
    <property type="entry name" value="RNA_CPDase"/>
</dbReference>
<feature type="domain" description="Phosphoesterase HXTX" evidence="3">
    <location>
        <begin position="7"/>
        <end position="88"/>
    </location>
</feature>
<feature type="short sequence motif" description="HXTX 2" evidence="2">
    <location>
        <begin position="121"/>
        <end position="124"/>
    </location>
</feature>
<reference evidence="4 5" key="1">
    <citation type="journal article" date="2015" name="Appl. Environ. Microbiol.">
        <title>The Geoglobus acetivorans genome: Fe(III) reduction, acetate utilization, autotrophic growth, and degradation of aromatic compounds in a hyperthermophilic archaeon.</title>
        <authorList>
            <person name="Mardanov A.V."/>
            <person name="Slododkina G.B."/>
            <person name="Slobodkin A.I."/>
            <person name="Beletsky A.V."/>
            <person name="Gavrilov S.N."/>
            <person name="Kublanov I.V."/>
            <person name="Bonch-Osmolovskaya E.A."/>
            <person name="Skryabin K.G."/>
            <person name="Ravin N.V."/>
        </authorList>
    </citation>
    <scope>NUCLEOTIDE SEQUENCE [LARGE SCALE GENOMIC DNA]</scope>
    <source>
        <strain evidence="4 5">SBH6</strain>
    </source>
</reference>
<dbReference type="eggNOG" id="arCOG01736">
    <property type="taxonomic scope" value="Archaea"/>
</dbReference>
<protein>
    <recommendedName>
        <fullName evidence="2">RNA 2',3'-cyclic phosphodiesterase</fullName>
        <shortName evidence="2">RNA 2',3'-CPDase</shortName>
        <ecNumber evidence="2">3.1.4.58</ecNumber>
    </recommendedName>
</protein>
<dbReference type="GO" id="GO:0016874">
    <property type="term" value="F:ligase activity"/>
    <property type="evidence" value="ECO:0007669"/>
    <property type="project" value="UniProtKB-KW"/>
</dbReference>
<dbReference type="NCBIfam" id="TIGR02258">
    <property type="entry name" value="2_5_ligase"/>
    <property type="match status" value="1"/>
</dbReference>
<feature type="short sequence motif" description="HXTX 1" evidence="2">
    <location>
        <begin position="39"/>
        <end position="42"/>
    </location>
</feature>
<dbReference type="EMBL" id="CP009552">
    <property type="protein sequence ID" value="AIY90223.1"/>
    <property type="molecule type" value="Genomic_DNA"/>
</dbReference>
<dbReference type="SUPFAM" id="SSF55144">
    <property type="entry name" value="LigT-like"/>
    <property type="match status" value="1"/>
</dbReference>
<feature type="active site" description="Proton donor" evidence="2">
    <location>
        <position position="39"/>
    </location>
</feature>
<comment type="catalytic activity">
    <reaction evidence="2">
        <text>a 3'-end 2',3'-cyclophospho-ribonucleotide-RNA + H2O = a 3'-end 2'-phospho-ribonucleotide-RNA + H(+)</text>
        <dbReference type="Rhea" id="RHEA:11828"/>
        <dbReference type="Rhea" id="RHEA-COMP:10464"/>
        <dbReference type="Rhea" id="RHEA-COMP:17353"/>
        <dbReference type="ChEBI" id="CHEBI:15377"/>
        <dbReference type="ChEBI" id="CHEBI:15378"/>
        <dbReference type="ChEBI" id="CHEBI:83064"/>
        <dbReference type="ChEBI" id="CHEBI:173113"/>
        <dbReference type="EC" id="3.1.4.58"/>
    </reaction>
</comment>
<comment type="similarity">
    <text evidence="2">Belongs to the 2H phosphoesterase superfamily. ThpR family.</text>
</comment>
<evidence type="ECO:0000313" key="4">
    <source>
        <dbReference type="EMBL" id="AIY90223.1"/>
    </source>
</evidence>
<dbReference type="HOGENOM" id="CLU_081251_3_4_2"/>
<keyword evidence="1 2" id="KW-0378">Hydrolase</keyword>
<sequence length="180" mass="20744">MRLFVAIDISEDIRKELLPLLSLLSNYRGIKPVEPENLHITLKFLGEVNDAKAELIRERLRQIQFEPFEIRFGGIGFFPNSNYIRVIWVGVEGAEIYGLAKNVEDSMKRLGFRKDKDFRAHLTVGRVKRIGPQDRAKLLKELEAYSREYGEMVVDKFSLKKSTLTPRGPIYEDVEVFGGL</sequence>
<comment type="function">
    <text evidence="2">Hydrolyzes RNA 2',3'-cyclic phosphodiester to an RNA 2'-phosphomonoester.</text>
</comment>
<evidence type="ECO:0000259" key="3">
    <source>
        <dbReference type="Pfam" id="PF02834"/>
    </source>
</evidence>
<dbReference type="KEGG" id="gac:GACE_1183"/>
<dbReference type="InterPro" id="IPR014051">
    <property type="entry name" value="Phosphoesterase_HXTX"/>
</dbReference>
<dbReference type="RefSeq" id="WP_048091931.1">
    <property type="nucleotide sequence ID" value="NZ_CP009552.1"/>
</dbReference>
<keyword evidence="4" id="KW-0436">Ligase</keyword>
<feature type="domain" description="Phosphoesterase HXTX" evidence="3">
    <location>
        <begin position="94"/>
        <end position="171"/>
    </location>
</feature>
<dbReference type="Proteomes" id="UP000030624">
    <property type="component" value="Chromosome"/>
</dbReference>
<accession>A0A0A7GEE1</accession>
<organism evidence="4 5">
    <name type="scientific">Geoglobus acetivorans</name>
    <dbReference type="NCBI Taxonomy" id="565033"/>
    <lineage>
        <taxon>Archaea</taxon>
        <taxon>Methanobacteriati</taxon>
        <taxon>Methanobacteriota</taxon>
        <taxon>Archaeoglobi</taxon>
        <taxon>Archaeoglobales</taxon>
        <taxon>Archaeoglobaceae</taxon>
        <taxon>Geoglobus</taxon>
    </lineage>
</organism>
<dbReference type="PANTHER" id="PTHR35561:SF1">
    <property type="entry name" value="RNA 2',3'-CYCLIC PHOSPHODIESTERASE"/>
    <property type="match status" value="1"/>
</dbReference>
<proteinExistence type="inferred from homology"/>
<evidence type="ECO:0000256" key="2">
    <source>
        <dbReference type="HAMAP-Rule" id="MF_01940"/>
    </source>
</evidence>
<dbReference type="HAMAP" id="MF_01940">
    <property type="entry name" value="RNA_CPDase"/>
    <property type="match status" value="1"/>
</dbReference>
<evidence type="ECO:0000256" key="1">
    <source>
        <dbReference type="ARBA" id="ARBA00022801"/>
    </source>
</evidence>
<evidence type="ECO:0000313" key="5">
    <source>
        <dbReference type="Proteomes" id="UP000030624"/>
    </source>
</evidence>
<dbReference type="GO" id="GO:0008664">
    <property type="term" value="F:RNA 2',3'-cyclic 3'-phosphodiesterase activity"/>
    <property type="evidence" value="ECO:0007669"/>
    <property type="project" value="UniProtKB-EC"/>
</dbReference>